<dbReference type="RefSeq" id="WP_244804953.1">
    <property type="nucleotide sequence ID" value="NZ_JALIEA010000017.1"/>
</dbReference>
<dbReference type="PROSITE" id="PS51257">
    <property type="entry name" value="PROKAR_LIPOPROTEIN"/>
    <property type="match status" value="1"/>
</dbReference>
<keyword evidence="2" id="KW-0732">Signal</keyword>
<dbReference type="Proteomes" id="UP001139207">
    <property type="component" value="Unassembled WGS sequence"/>
</dbReference>
<keyword evidence="4" id="KW-1185">Reference proteome</keyword>
<evidence type="ECO:0000256" key="2">
    <source>
        <dbReference type="SAM" id="SignalP"/>
    </source>
</evidence>
<evidence type="ECO:0000313" key="4">
    <source>
        <dbReference type="Proteomes" id="UP001139207"/>
    </source>
</evidence>
<feature type="region of interest" description="Disordered" evidence="1">
    <location>
        <begin position="249"/>
        <end position="311"/>
    </location>
</feature>
<feature type="compositionally biased region" description="Basic and acidic residues" evidence="1">
    <location>
        <begin position="302"/>
        <end position="311"/>
    </location>
</feature>
<feature type="region of interest" description="Disordered" evidence="1">
    <location>
        <begin position="179"/>
        <end position="209"/>
    </location>
</feature>
<reference evidence="3" key="1">
    <citation type="submission" date="2022-04" db="EMBL/GenBank/DDBJ databases">
        <title>Corynebacterium kalidii LD5P10.</title>
        <authorList>
            <person name="Sun J.Q."/>
        </authorList>
    </citation>
    <scope>NUCLEOTIDE SEQUENCE</scope>
    <source>
        <strain evidence="3">LD5P10</strain>
    </source>
</reference>
<evidence type="ECO:0000256" key="1">
    <source>
        <dbReference type="SAM" id="MobiDB-lite"/>
    </source>
</evidence>
<proteinExistence type="predicted"/>
<sequence length="311" mass="32933">MTIRRTALAVVTAGALALTACSNDDGQADDITTPTTTEATDQAYTLGETVKIGDTVTISDTAIETKNCSFLEDPVRDGVPFQLVATVENQTGEEIIEALWPSDFSFTDPDGLTVQYLDMGGQEDCDSEHGSKFVDLGDGETRRAALTMTAPVGATEMTYKPSTIEGAESVTWDVSGLLDETATPDEDSDGPTPTPAADSPEPAGESAGEVTATCAMDPIYQPGTTFYSDGTSGYTAACQQQMEDAMEASGNYPDYPFGNVDPNWTEEDAMRGRSYDDMSNAERSNHGLSAATPNNCDGYLGAHEDPDDSHC</sequence>
<evidence type="ECO:0000313" key="3">
    <source>
        <dbReference type="EMBL" id="MCJ7859223.1"/>
    </source>
</evidence>
<evidence type="ECO:0008006" key="5">
    <source>
        <dbReference type="Google" id="ProtNLM"/>
    </source>
</evidence>
<comment type="caution">
    <text evidence="3">The sequence shown here is derived from an EMBL/GenBank/DDBJ whole genome shotgun (WGS) entry which is preliminary data.</text>
</comment>
<feature type="chain" id="PRO_5040864879" description="DUF4352 domain-containing protein" evidence="2">
    <location>
        <begin position="23"/>
        <end position="311"/>
    </location>
</feature>
<organism evidence="3 4">
    <name type="scientific">Corynebacterium kalidii</name>
    <dbReference type="NCBI Taxonomy" id="2931982"/>
    <lineage>
        <taxon>Bacteria</taxon>
        <taxon>Bacillati</taxon>
        <taxon>Actinomycetota</taxon>
        <taxon>Actinomycetes</taxon>
        <taxon>Mycobacteriales</taxon>
        <taxon>Corynebacteriaceae</taxon>
        <taxon>Corynebacterium</taxon>
    </lineage>
</organism>
<dbReference type="EMBL" id="JALIEA010000017">
    <property type="protein sequence ID" value="MCJ7859223.1"/>
    <property type="molecule type" value="Genomic_DNA"/>
</dbReference>
<dbReference type="AlphaFoldDB" id="A0A9X1WJ91"/>
<accession>A0A9X1WJ91</accession>
<feature type="signal peptide" evidence="2">
    <location>
        <begin position="1"/>
        <end position="22"/>
    </location>
</feature>
<name>A0A9X1WJ91_9CORY</name>
<protein>
    <recommendedName>
        <fullName evidence="5">DUF4352 domain-containing protein</fullName>
    </recommendedName>
</protein>
<gene>
    <name evidence="3" type="ORF">MUN33_10955</name>
</gene>